<dbReference type="OrthoDB" id="279010at2"/>
<proteinExistence type="inferred from homology"/>
<dbReference type="EMBL" id="QFYR01000001">
    <property type="protein sequence ID" value="RAK56538.1"/>
    <property type="molecule type" value="Genomic_DNA"/>
</dbReference>
<evidence type="ECO:0000256" key="3">
    <source>
        <dbReference type="ARBA" id="ARBA00023125"/>
    </source>
</evidence>
<organism evidence="5 6">
    <name type="scientific">Phenylobacterium deserti</name>
    <dbReference type="NCBI Taxonomy" id="1914756"/>
    <lineage>
        <taxon>Bacteria</taxon>
        <taxon>Pseudomonadati</taxon>
        <taxon>Pseudomonadota</taxon>
        <taxon>Alphaproteobacteria</taxon>
        <taxon>Caulobacterales</taxon>
        <taxon>Caulobacteraceae</taxon>
        <taxon>Phenylobacterium</taxon>
    </lineage>
</organism>
<keyword evidence="4" id="KW-0804">Transcription</keyword>
<reference evidence="6" key="1">
    <citation type="submission" date="2018-05" db="EMBL/GenBank/DDBJ databases">
        <authorList>
            <person name="Li X."/>
        </authorList>
    </citation>
    <scope>NUCLEOTIDE SEQUENCE [LARGE SCALE GENOMIC DNA]</scope>
    <source>
        <strain evidence="6">YIM 73061</strain>
    </source>
</reference>
<evidence type="ECO:0000313" key="5">
    <source>
        <dbReference type="EMBL" id="RAK56538.1"/>
    </source>
</evidence>
<sequence length="126" mass="14154">MTDTPRISAGESQVMEALWSSGPLSADEIVRQVAPAQGWGEATVKTLINRLLKKKALVSERSEGRTLYRPLISREAYLTEESQGLLDRLFGGRLAPMVAHFARQQQLSPEEMAQLKRLIREMDTED</sequence>
<gene>
    <name evidence="5" type="ORF">DJ018_00710</name>
</gene>
<dbReference type="AlphaFoldDB" id="A0A328AUB8"/>
<dbReference type="Proteomes" id="UP000249725">
    <property type="component" value="Unassembled WGS sequence"/>
</dbReference>
<dbReference type="Pfam" id="PF03965">
    <property type="entry name" value="Penicillinase_R"/>
    <property type="match status" value="1"/>
</dbReference>
<protein>
    <submittedName>
        <fullName evidence="5">BlaI/MecI/CopY family transcriptional regulator</fullName>
    </submittedName>
</protein>
<evidence type="ECO:0000313" key="6">
    <source>
        <dbReference type="Proteomes" id="UP000249725"/>
    </source>
</evidence>
<dbReference type="GO" id="GO:0045892">
    <property type="term" value="P:negative regulation of DNA-templated transcription"/>
    <property type="evidence" value="ECO:0007669"/>
    <property type="project" value="InterPro"/>
</dbReference>
<evidence type="ECO:0000256" key="2">
    <source>
        <dbReference type="ARBA" id="ARBA00023015"/>
    </source>
</evidence>
<dbReference type="InterPro" id="IPR005650">
    <property type="entry name" value="BlaI_family"/>
</dbReference>
<keyword evidence="6" id="KW-1185">Reference proteome</keyword>
<dbReference type="RefSeq" id="WP_111512889.1">
    <property type="nucleotide sequence ID" value="NZ_QFYR01000001.1"/>
</dbReference>
<evidence type="ECO:0000256" key="1">
    <source>
        <dbReference type="ARBA" id="ARBA00011046"/>
    </source>
</evidence>
<evidence type="ECO:0000256" key="4">
    <source>
        <dbReference type="ARBA" id="ARBA00023163"/>
    </source>
</evidence>
<dbReference type="InterPro" id="IPR036390">
    <property type="entry name" value="WH_DNA-bd_sf"/>
</dbReference>
<keyword evidence="2" id="KW-0805">Transcription regulation</keyword>
<dbReference type="GO" id="GO:0003677">
    <property type="term" value="F:DNA binding"/>
    <property type="evidence" value="ECO:0007669"/>
    <property type="project" value="UniProtKB-KW"/>
</dbReference>
<dbReference type="Gene3D" id="1.10.10.10">
    <property type="entry name" value="Winged helix-like DNA-binding domain superfamily/Winged helix DNA-binding domain"/>
    <property type="match status" value="1"/>
</dbReference>
<dbReference type="PIRSF" id="PIRSF019455">
    <property type="entry name" value="CopR_AtkY"/>
    <property type="match status" value="1"/>
</dbReference>
<comment type="similarity">
    <text evidence="1">Belongs to the BlaI transcriptional regulatory family.</text>
</comment>
<name>A0A328AUB8_9CAUL</name>
<dbReference type="Gene3D" id="1.10.4040.10">
    <property type="entry name" value="Penicillinase repressor domain"/>
    <property type="match status" value="1"/>
</dbReference>
<comment type="caution">
    <text evidence="5">The sequence shown here is derived from an EMBL/GenBank/DDBJ whole genome shotgun (WGS) entry which is preliminary data.</text>
</comment>
<dbReference type="InterPro" id="IPR036388">
    <property type="entry name" value="WH-like_DNA-bd_sf"/>
</dbReference>
<dbReference type="SUPFAM" id="SSF46785">
    <property type="entry name" value="Winged helix' DNA-binding domain"/>
    <property type="match status" value="1"/>
</dbReference>
<keyword evidence="3" id="KW-0238">DNA-binding</keyword>
<accession>A0A328AUB8</accession>